<feature type="transmembrane region" description="Helical" evidence="1">
    <location>
        <begin position="53"/>
        <end position="76"/>
    </location>
</feature>
<comment type="caution">
    <text evidence="2">The sequence shown here is derived from an EMBL/GenBank/DDBJ whole genome shotgun (WGS) entry which is preliminary data.</text>
</comment>
<feature type="transmembrane region" description="Helical" evidence="1">
    <location>
        <begin position="150"/>
        <end position="172"/>
    </location>
</feature>
<gene>
    <name evidence="2" type="ORF">AUK40_04930</name>
</gene>
<feature type="transmembrane region" description="Helical" evidence="1">
    <location>
        <begin position="110"/>
        <end position="138"/>
    </location>
</feature>
<accession>A0A1J5IHA7</accession>
<keyword evidence="1" id="KW-0472">Membrane</keyword>
<evidence type="ECO:0000313" key="2">
    <source>
        <dbReference type="EMBL" id="OIP96481.1"/>
    </source>
</evidence>
<feature type="transmembrane region" description="Helical" evidence="1">
    <location>
        <begin position="192"/>
        <end position="214"/>
    </location>
</feature>
<evidence type="ECO:0000313" key="3">
    <source>
        <dbReference type="Proteomes" id="UP000183245"/>
    </source>
</evidence>
<sequence>MTSILKRGFGSKAAAKQNILAFVICVALGFVALQIPFTHIIGTTRSFTLFDLLAPAMGALWGMTVGLASVLFINLFNLVMTGDYSTGALIRLVPVLFGVYYFARRSRASAWVGIVCMVLFIAHPVGRQAWMYSLYWLIPLFTQLLGRKNAALSALGATFTQHAVGGVAFLYAYSFTPAYWKALIPVVAGERLVLAIGITVSYVVLQSVVSALKLRVPGFQKARSFLGMNS</sequence>
<dbReference type="EMBL" id="MNZT01000084">
    <property type="protein sequence ID" value="OIP96481.1"/>
    <property type="molecule type" value="Genomic_DNA"/>
</dbReference>
<evidence type="ECO:0000256" key="1">
    <source>
        <dbReference type="SAM" id="Phobius"/>
    </source>
</evidence>
<proteinExistence type="predicted"/>
<dbReference type="Proteomes" id="UP000183245">
    <property type="component" value="Unassembled WGS sequence"/>
</dbReference>
<dbReference type="STRING" id="1817892.AUK40_04930"/>
<feature type="transmembrane region" description="Helical" evidence="1">
    <location>
        <begin position="20"/>
        <end position="41"/>
    </location>
</feature>
<evidence type="ECO:0008006" key="4">
    <source>
        <dbReference type="Google" id="ProtNLM"/>
    </source>
</evidence>
<protein>
    <recommendedName>
        <fullName evidence="4">ECF transporter S component</fullName>
    </recommendedName>
</protein>
<feature type="transmembrane region" description="Helical" evidence="1">
    <location>
        <begin position="88"/>
        <end position="104"/>
    </location>
</feature>
<reference evidence="2 3" key="1">
    <citation type="journal article" date="2016" name="Environ. Microbiol.">
        <title>Genomic resolution of a cold subsurface aquifer community provides metabolic insights for novel microbes adapted to high CO concentrations.</title>
        <authorList>
            <person name="Probst A.J."/>
            <person name="Castelle C.J."/>
            <person name="Singh A."/>
            <person name="Brown C.T."/>
            <person name="Anantharaman K."/>
            <person name="Sharon I."/>
            <person name="Hug L.A."/>
            <person name="Burstein D."/>
            <person name="Emerson J.B."/>
            <person name="Thomas B.C."/>
            <person name="Banfield J.F."/>
        </authorList>
    </citation>
    <scope>NUCLEOTIDE SEQUENCE [LARGE SCALE GENOMIC DNA]</scope>
    <source>
        <strain evidence="2">CG2_30_54_11</strain>
    </source>
</reference>
<dbReference type="AlphaFoldDB" id="A0A1J5IHA7"/>
<keyword evidence="1" id="KW-1133">Transmembrane helix</keyword>
<organism evidence="2 3">
    <name type="scientific">Candidatus Wirthbacteria bacterium CG2_30_54_11</name>
    <dbReference type="NCBI Taxonomy" id="1817892"/>
    <lineage>
        <taxon>Bacteria</taxon>
        <taxon>Candidatus Wirthbacteria</taxon>
    </lineage>
</organism>
<keyword evidence="1" id="KW-0812">Transmembrane</keyword>
<name>A0A1J5IHA7_9BACT</name>